<evidence type="ECO:0000256" key="5">
    <source>
        <dbReference type="ARBA" id="ARBA00022741"/>
    </source>
</evidence>
<keyword evidence="4 11" id="KW-0436">Ligase</keyword>
<dbReference type="InterPro" id="IPR050058">
    <property type="entry name" value="Ala-tRNA_ligase"/>
</dbReference>
<evidence type="ECO:0000256" key="7">
    <source>
        <dbReference type="ARBA" id="ARBA00022884"/>
    </source>
</evidence>
<dbReference type="SUPFAM" id="SSF101353">
    <property type="entry name" value="Putative anticodon-binding domain of alanyl-tRNA synthetase (AlaRS)"/>
    <property type="match status" value="1"/>
</dbReference>
<dbReference type="Proteomes" id="UP000229241">
    <property type="component" value="Unassembled WGS sequence"/>
</dbReference>
<comment type="caution">
    <text evidence="11">The sequence shown here is derived from an EMBL/GenBank/DDBJ whole genome shotgun (WGS) entry which is preliminary data.</text>
</comment>
<dbReference type="GO" id="GO:0006419">
    <property type="term" value="P:alanyl-tRNA aminoacylation"/>
    <property type="evidence" value="ECO:0007669"/>
    <property type="project" value="InterPro"/>
</dbReference>
<dbReference type="EC" id="6.1.1.7" evidence="2"/>
<keyword evidence="8" id="KW-0648">Protein biosynthesis</keyword>
<evidence type="ECO:0000256" key="3">
    <source>
        <dbReference type="ARBA" id="ARBA00022555"/>
    </source>
</evidence>
<dbReference type="Pfam" id="PF07973">
    <property type="entry name" value="tRNA_SAD"/>
    <property type="match status" value="1"/>
</dbReference>
<dbReference type="GO" id="GO:0005524">
    <property type="term" value="F:ATP binding"/>
    <property type="evidence" value="ECO:0007669"/>
    <property type="project" value="UniProtKB-KW"/>
</dbReference>
<evidence type="ECO:0000313" key="11">
    <source>
        <dbReference type="EMBL" id="PIP92392.1"/>
    </source>
</evidence>
<dbReference type="FunFam" id="3.30.980.10:FF:000004">
    <property type="entry name" value="Alanine--tRNA ligase, cytoplasmic"/>
    <property type="match status" value="1"/>
</dbReference>
<dbReference type="AlphaFoldDB" id="A0A2H0EDB0"/>
<keyword evidence="3" id="KW-0820">tRNA-binding</keyword>
<evidence type="ECO:0000256" key="8">
    <source>
        <dbReference type="ARBA" id="ARBA00022917"/>
    </source>
</evidence>
<dbReference type="InterPro" id="IPR018165">
    <property type="entry name" value="Ala-tRNA-synth_IIc_core"/>
</dbReference>
<keyword evidence="9" id="KW-0030">Aminoacyl-tRNA synthetase</keyword>
<keyword evidence="7" id="KW-0694">RNA-binding</keyword>
<proteinExistence type="inferred from homology"/>
<dbReference type="InterPro" id="IPR018162">
    <property type="entry name" value="Ala-tRNA-ligase_IIc_anticod-bd"/>
</dbReference>
<dbReference type="InterPro" id="IPR018163">
    <property type="entry name" value="Thr/Ala-tRNA-synth_IIc_edit"/>
</dbReference>
<dbReference type="GO" id="GO:0002161">
    <property type="term" value="F:aminoacyl-tRNA deacylase activity"/>
    <property type="evidence" value="ECO:0007669"/>
    <property type="project" value="TreeGrafter"/>
</dbReference>
<evidence type="ECO:0000256" key="6">
    <source>
        <dbReference type="ARBA" id="ARBA00022840"/>
    </source>
</evidence>
<evidence type="ECO:0000256" key="1">
    <source>
        <dbReference type="ARBA" id="ARBA00008226"/>
    </source>
</evidence>
<feature type="domain" description="Alanyl-transfer RNA synthetases family profile" evidence="10">
    <location>
        <begin position="1"/>
        <end position="371"/>
    </location>
</feature>
<evidence type="ECO:0000256" key="9">
    <source>
        <dbReference type="ARBA" id="ARBA00023146"/>
    </source>
</evidence>
<dbReference type="PRINTS" id="PR00980">
    <property type="entry name" value="TRNASYNTHALA"/>
</dbReference>
<dbReference type="PANTHER" id="PTHR11777">
    <property type="entry name" value="ALANYL-TRNA SYNTHETASE"/>
    <property type="match status" value="1"/>
</dbReference>
<dbReference type="SUPFAM" id="SSF55186">
    <property type="entry name" value="ThrRS/AlaRS common domain"/>
    <property type="match status" value="1"/>
</dbReference>
<dbReference type="GO" id="GO:0004813">
    <property type="term" value="F:alanine-tRNA ligase activity"/>
    <property type="evidence" value="ECO:0007669"/>
    <property type="project" value="UniProtKB-EC"/>
</dbReference>
<evidence type="ECO:0000313" key="12">
    <source>
        <dbReference type="Proteomes" id="UP000229241"/>
    </source>
</evidence>
<protein>
    <recommendedName>
        <fullName evidence="2">alanine--tRNA ligase</fullName>
        <ecNumber evidence="2">6.1.1.7</ecNumber>
    </recommendedName>
</protein>
<dbReference type="InterPro" id="IPR012947">
    <property type="entry name" value="tRNA_SAD"/>
</dbReference>
<reference evidence="11 12" key="1">
    <citation type="submission" date="2017-09" db="EMBL/GenBank/DDBJ databases">
        <title>Depth-based differentiation of microbial function through sediment-hosted aquifers and enrichment of novel symbionts in the deep terrestrial subsurface.</title>
        <authorList>
            <person name="Probst A.J."/>
            <person name="Ladd B."/>
            <person name="Jarett J.K."/>
            <person name="Geller-Mcgrath D.E."/>
            <person name="Sieber C.M."/>
            <person name="Emerson J.B."/>
            <person name="Anantharaman K."/>
            <person name="Thomas B.C."/>
            <person name="Malmstrom R."/>
            <person name="Stieglmeier M."/>
            <person name="Klingl A."/>
            <person name="Woyke T."/>
            <person name="Ryan C.M."/>
            <person name="Banfield J.F."/>
        </authorList>
    </citation>
    <scope>NUCLEOTIDE SEQUENCE [LARGE SCALE GENOMIC DNA]</scope>
    <source>
        <strain evidence="11">CG18_big_fil_WC_8_21_14_2_50_39_7</strain>
    </source>
</reference>
<dbReference type="SMART" id="SM00863">
    <property type="entry name" value="tRNA_SAD"/>
    <property type="match status" value="1"/>
</dbReference>
<gene>
    <name evidence="11" type="ORF">COW77_00105</name>
</gene>
<dbReference type="EMBL" id="PCTX01000003">
    <property type="protein sequence ID" value="PIP92392.1"/>
    <property type="molecule type" value="Genomic_DNA"/>
</dbReference>
<dbReference type="PROSITE" id="PS50860">
    <property type="entry name" value="AA_TRNA_LIGASE_II_ALA"/>
    <property type="match status" value="1"/>
</dbReference>
<dbReference type="Gene3D" id="3.30.980.10">
    <property type="entry name" value="Threonyl-trna Synthetase, Chain A, domain 2"/>
    <property type="match status" value="1"/>
</dbReference>
<sequence>FMEYVKTDSRFSLLPQKNVDFGGGLERLVAAKNNDPDIFKTDVFSELVAKIRELAGDINDNAIRVFADHLRASIFLIADGLKPSNKEAGYILRRLLRRILAYTVKYDIHADLFPASVEIIKEKFGEIYPEVKETKMILEVLEDEKQKFHEAIGRGIKEIEKYPKITGKDAFYLYETFGLPFELIKELAPKDAVKALSKGDFDKEFEKHQELSRTASAGMFKGGLVDMSEQTIKLHTAAHLLMESLRQVLGNHVMQKGSNITAERLRLDFSHPEKLTAEEIKEVEDLVNQKIQEDLLVKMEEMNLEQAKKQGAMGVFEAKYGEKVKVYSIGDFSKEICGGPHVQKTGELGHFKIIKEKASSSGVRRIKAVLD</sequence>
<evidence type="ECO:0000259" key="10">
    <source>
        <dbReference type="PROSITE" id="PS50860"/>
    </source>
</evidence>
<evidence type="ECO:0000256" key="4">
    <source>
        <dbReference type="ARBA" id="ARBA00022598"/>
    </source>
</evidence>
<name>A0A2H0EDB0_9BACT</name>
<dbReference type="Gene3D" id="3.30.54.20">
    <property type="match status" value="1"/>
</dbReference>
<dbReference type="GO" id="GO:0005737">
    <property type="term" value="C:cytoplasm"/>
    <property type="evidence" value="ECO:0007669"/>
    <property type="project" value="InterPro"/>
</dbReference>
<dbReference type="GO" id="GO:0000049">
    <property type="term" value="F:tRNA binding"/>
    <property type="evidence" value="ECO:0007669"/>
    <property type="project" value="UniProtKB-KW"/>
</dbReference>
<comment type="similarity">
    <text evidence="1">Belongs to the class-II aminoacyl-tRNA synthetase family.</text>
</comment>
<dbReference type="PANTHER" id="PTHR11777:SF9">
    <property type="entry name" value="ALANINE--TRNA LIGASE, CYTOPLASMIC"/>
    <property type="match status" value="1"/>
</dbReference>
<dbReference type="Pfam" id="PF01411">
    <property type="entry name" value="tRNA-synt_2c"/>
    <property type="match status" value="1"/>
</dbReference>
<keyword evidence="5" id="KW-0547">Nucleotide-binding</keyword>
<feature type="non-terminal residue" evidence="11">
    <location>
        <position position="1"/>
    </location>
</feature>
<organism evidence="11 12">
    <name type="scientific">Candidatus Wolfebacteria bacterium CG18_big_fil_WC_8_21_14_2_50_39_7</name>
    <dbReference type="NCBI Taxonomy" id="1975071"/>
    <lineage>
        <taxon>Bacteria</taxon>
        <taxon>Candidatus Wolfeibacteriota</taxon>
    </lineage>
</organism>
<evidence type="ECO:0000256" key="2">
    <source>
        <dbReference type="ARBA" id="ARBA00013168"/>
    </source>
</evidence>
<dbReference type="InterPro" id="IPR018164">
    <property type="entry name" value="Ala-tRNA-synth_IIc_N"/>
</dbReference>
<keyword evidence="6" id="KW-0067">ATP-binding</keyword>
<accession>A0A2H0EDB0</accession>
<dbReference type="InterPro" id="IPR002318">
    <property type="entry name" value="Ala-tRNA-lgiase_IIc"/>
</dbReference>